<protein>
    <submittedName>
        <fullName evidence="1">Uncharacterized protein</fullName>
    </submittedName>
</protein>
<reference evidence="1 2" key="1">
    <citation type="submission" date="2021-01" db="EMBL/GenBank/DDBJ databases">
        <title>Whole genome shotgun sequence of Catellatospora bangladeshensis NBRC 107357.</title>
        <authorList>
            <person name="Komaki H."/>
            <person name="Tamura T."/>
        </authorList>
    </citation>
    <scope>NUCLEOTIDE SEQUENCE [LARGE SCALE GENOMIC DNA]</scope>
    <source>
        <strain evidence="1 2">NBRC 107357</strain>
    </source>
</reference>
<comment type="caution">
    <text evidence="1">The sequence shown here is derived from an EMBL/GenBank/DDBJ whole genome shotgun (WGS) entry which is preliminary data.</text>
</comment>
<proteinExistence type="predicted"/>
<evidence type="ECO:0000313" key="1">
    <source>
        <dbReference type="EMBL" id="GIF79546.1"/>
    </source>
</evidence>
<dbReference type="Proteomes" id="UP000601223">
    <property type="component" value="Unassembled WGS sequence"/>
</dbReference>
<dbReference type="RefSeq" id="WP_203742050.1">
    <property type="nucleotide sequence ID" value="NZ_BONF01000005.1"/>
</dbReference>
<organism evidence="1 2">
    <name type="scientific">Catellatospora bangladeshensis</name>
    <dbReference type="NCBI Taxonomy" id="310355"/>
    <lineage>
        <taxon>Bacteria</taxon>
        <taxon>Bacillati</taxon>
        <taxon>Actinomycetota</taxon>
        <taxon>Actinomycetes</taxon>
        <taxon>Micromonosporales</taxon>
        <taxon>Micromonosporaceae</taxon>
        <taxon>Catellatospora</taxon>
    </lineage>
</organism>
<dbReference type="AlphaFoldDB" id="A0A8J3JF82"/>
<gene>
    <name evidence="1" type="ORF">Cba03nite_08950</name>
</gene>
<dbReference type="EMBL" id="BONF01000005">
    <property type="protein sequence ID" value="GIF79546.1"/>
    <property type="molecule type" value="Genomic_DNA"/>
</dbReference>
<evidence type="ECO:0000313" key="2">
    <source>
        <dbReference type="Proteomes" id="UP000601223"/>
    </source>
</evidence>
<name>A0A8J3JF82_9ACTN</name>
<sequence>MATAAPPPAPADFVEYAARRLRPLAYAARQLHGDDASAEALARELLVLVALRWTRLRAADEEYHAEPGAAADRYLHRLFEREARDAAPRHRVRLDLDRTPAERWDGLAADPADEAGALWTRGRALVRRRLLLAGGIAGAALAAAGIREWSRRGGTDEFTVRPFPSPRSVSPSVVIDVPGVERLPDAGEQARAPRALVDRLPRELVPPTAPESLPTLSERPVGQALALLVPDRSAYVLALGRDGSWCRVDSVEERVGARLEEGSLSPDGSYAAFTETAGVRVVDLATGRARSYPRGPLAMSWVAPGLLLLGVDALMDVATGRLLPVPLDARDVAAVRRAPGPERPEALVEVLSGDASGGPAVLRRTDLATRRRRSFVITGDGARHLGPFLGAGFTVAGTGGLVARRCIPHDLMAGAAVAVLEPGTGALRRVLAVDEAVAGELRLLGWLDRRRLLLSCTGGQGVPPGLWRRVLAWDLRDGRLGLVATAPGTGALSLADLAGAV</sequence>
<accession>A0A8J3JF82</accession>
<keyword evidence="2" id="KW-1185">Reference proteome</keyword>